<protein>
    <recommendedName>
        <fullName evidence="4">Zinc-ribbon domain-containing protein</fullName>
    </recommendedName>
</protein>
<organism evidence="2 3">
    <name type="scientific">Hymenobacter ruricola</name>
    <dbReference type="NCBI Taxonomy" id="2791023"/>
    <lineage>
        <taxon>Bacteria</taxon>
        <taxon>Pseudomonadati</taxon>
        <taxon>Bacteroidota</taxon>
        <taxon>Cytophagia</taxon>
        <taxon>Cytophagales</taxon>
        <taxon>Hymenobacteraceae</taxon>
        <taxon>Hymenobacter</taxon>
    </lineage>
</organism>
<sequence length="205" mass="22686">MIFYGYKGTHVRTAPLPGVACPFCAATDTLHVSLFSRYAHVYYIPLFPFSKPLAAACTSCHMSWDNKALPAALQAPLRAVKQDTRMPLWTWSGTALLLLGLGWAAVAGARNDRENNAFLAAPHVGDIYTVRAKDDDKNYSLLKVVGVKGPTVDVVANEYVINNNHPIDELNAPNKYSKESFSLSRFELQIMQNKGQLTDVDRLED</sequence>
<dbReference type="Proteomes" id="UP000618931">
    <property type="component" value="Unassembled WGS sequence"/>
</dbReference>
<evidence type="ECO:0008006" key="4">
    <source>
        <dbReference type="Google" id="ProtNLM"/>
    </source>
</evidence>
<name>A0ABS0IAZ0_9BACT</name>
<proteinExistence type="predicted"/>
<dbReference type="RefSeq" id="WP_196295533.1">
    <property type="nucleotide sequence ID" value="NZ_JADQDM010000023.1"/>
</dbReference>
<keyword evidence="1" id="KW-0472">Membrane</keyword>
<reference evidence="2 3" key="1">
    <citation type="submission" date="2020-11" db="EMBL/GenBank/DDBJ databases">
        <authorList>
            <person name="Kim M.K."/>
        </authorList>
    </citation>
    <scope>NUCLEOTIDE SEQUENCE [LARGE SCALE GENOMIC DNA]</scope>
    <source>
        <strain evidence="2 3">BT662</strain>
    </source>
</reference>
<dbReference type="EMBL" id="JADQDM010000023">
    <property type="protein sequence ID" value="MBF9224115.1"/>
    <property type="molecule type" value="Genomic_DNA"/>
</dbReference>
<keyword evidence="1" id="KW-1133">Transmembrane helix</keyword>
<keyword evidence="1" id="KW-0812">Transmembrane</keyword>
<evidence type="ECO:0000313" key="2">
    <source>
        <dbReference type="EMBL" id="MBF9224115.1"/>
    </source>
</evidence>
<evidence type="ECO:0000256" key="1">
    <source>
        <dbReference type="SAM" id="Phobius"/>
    </source>
</evidence>
<keyword evidence="3" id="KW-1185">Reference proteome</keyword>
<evidence type="ECO:0000313" key="3">
    <source>
        <dbReference type="Proteomes" id="UP000618931"/>
    </source>
</evidence>
<accession>A0ABS0IAZ0</accession>
<feature type="transmembrane region" description="Helical" evidence="1">
    <location>
        <begin position="88"/>
        <end position="106"/>
    </location>
</feature>
<comment type="caution">
    <text evidence="2">The sequence shown here is derived from an EMBL/GenBank/DDBJ whole genome shotgun (WGS) entry which is preliminary data.</text>
</comment>
<gene>
    <name evidence="2" type="ORF">I2H31_23630</name>
</gene>